<evidence type="ECO:0000313" key="2">
    <source>
        <dbReference type="EMBL" id="TBL81064.1"/>
    </source>
</evidence>
<keyword evidence="2" id="KW-0808">Transferase</keyword>
<dbReference type="EMBL" id="SIRE01000003">
    <property type="protein sequence ID" value="TBL81064.1"/>
    <property type="molecule type" value="Genomic_DNA"/>
</dbReference>
<keyword evidence="3" id="KW-1185">Reference proteome</keyword>
<feature type="domain" description="Spore protein YkvP/CgeB glycosyl transferase-like" evidence="1">
    <location>
        <begin position="186"/>
        <end position="304"/>
    </location>
</feature>
<reference evidence="2 3" key="1">
    <citation type="submission" date="2019-02" db="EMBL/GenBank/DDBJ databases">
        <title>Paenibacillus sp. nov., isolated from surface-sterilized tissue of Thalictrum simplex L.</title>
        <authorList>
            <person name="Tuo L."/>
        </authorList>
    </citation>
    <scope>NUCLEOTIDE SEQUENCE [LARGE SCALE GENOMIC DNA]</scope>
    <source>
        <strain evidence="2 3">N2SHLJ1</strain>
    </source>
</reference>
<organism evidence="2 3">
    <name type="scientific">Paenibacillus thalictri</name>
    <dbReference type="NCBI Taxonomy" id="2527873"/>
    <lineage>
        <taxon>Bacteria</taxon>
        <taxon>Bacillati</taxon>
        <taxon>Bacillota</taxon>
        <taxon>Bacilli</taxon>
        <taxon>Bacillales</taxon>
        <taxon>Paenibacillaceae</taxon>
        <taxon>Paenibacillus</taxon>
    </lineage>
</organism>
<evidence type="ECO:0000313" key="3">
    <source>
        <dbReference type="Proteomes" id="UP000293142"/>
    </source>
</evidence>
<sequence>MIPRKRILFITHDFSKYVQRSFHYFALELAKLADLTQWHEPGHIRDILDRLPYKPDFILINELYQGGRGHSPAIQGLDQLAIPFGVIVHDIHNRKKERERYLSSNGVRHIFSIYRDPFLQAYPQFADRLHWFPHFADTNVFRDYGQPKHVNYMLLGSTAPTIYPLRWHMLNKLKYHSGFFHKNHPGYRNFTVDEEKDILIGETYAQTINQAKIFLTCDSVFHYPVRKYFEVLACRTLLLAPYVQELTDLGFEPDKHFVPITKDDFYTKAEYYLNHEAERQRIADAGFHFIHNHHSAAIRAKQFLGCVETIMEAEEGGN</sequence>
<dbReference type="InterPro" id="IPR055259">
    <property type="entry name" value="YkvP/CgeB_Glyco_trans-like"/>
</dbReference>
<protein>
    <submittedName>
        <fullName evidence="2">Glycosyltransferase family 1 protein</fullName>
    </submittedName>
</protein>
<name>A0A4Q9DVJ2_9BACL</name>
<dbReference type="RefSeq" id="WP_131011778.1">
    <property type="nucleotide sequence ID" value="NZ_SIRE01000003.1"/>
</dbReference>
<evidence type="ECO:0000259" key="1">
    <source>
        <dbReference type="Pfam" id="PF13524"/>
    </source>
</evidence>
<proteinExistence type="predicted"/>
<gene>
    <name evidence="2" type="ORF">EYB31_02935</name>
</gene>
<dbReference type="GO" id="GO:0016740">
    <property type="term" value="F:transferase activity"/>
    <property type="evidence" value="ECO:0007669"/>
    <property type="project" value="UniProtKB-KW"/>
</dbReference>
<comment type="caution">
    <text evidence="2">The sequence shown here is derived from an EMBL/GenBank/DDBJ whole genome shotgun (WGS) entry which is preliminary data.</text>
</comment>
<dbReference type="AlphaFoldDB" id="A0A4Q9DVJ2"/>
<dbReference type="OrthoDB" id="5121913at2"/>
<dbReference type="Proteomes" id="UP000293142">
    <property type="component" value="Unassembled WGS sequence"/>
</dbReference>
<accession>A0A4Q9DVJ2</accession>
<dbReference type="Pfam" id="PF13524">
    <property type="entry name" value="Glyco_trans_1_2"/>
    <property type="match status" value="1"/>
</dbReference>